<gene>
    <name evidence="2" type="ORF">METZ01_LOCUS233542</name>
</gene>
<reference evidence="2" key="1">
    <citation type="submission" date="2018-05" db="EMBL/GenBank/DDBJ databases">
        <authorList>
            <person name="Lanie J.A."/>
            <person name="Ng W.-L."/>
            <person name="Kazmierczak K.M."/>
            <person name="Andrzejewski T.M."/>
            <person name="Davidsen T.M."/>
            <person name="Wayne K.J."/>
            <person name="Tettelin H."/>
            <person name="Glass J.I."/>
            <person name="Rusch D."/>
            <person name="Podicherti R."/>
            <person name="Tsui H.-C.T."/>
            <person name="Winkler M.E."/>
        </authorList>
    </citation>
    <scope>NUCLEOTIDE SEQUENCE</scope>
</reference>
<protein>
    <recommendedName>
        <fullName evidence="1">DUF1549 domain-containing protein</fullName>
    </recommendedName>
</protein>
<feature type="non-terminal residue" evidence="2">
    <location>
        <position position="1"/>
    </location>
</feature>
<accession>A0A382H065</accession>
<dbReference type="PANTHER" id="PTHR35889">
    <property type="entry name" value="CYCLOINULO-OLIGOSACCHARIDE FRUCTANOTRANSFERASE-RELATED"/>
    <property type="match status" value="1"/>
</dbReference>
<organism evidence="2">
    <name type="scientific">marine metagenome</name>
    <dbReference type="NCBI Taxonomy" id="408172"/>
    <lineage>
        <taxon>unclassified sequences</taxon>
        <taxon>metagenomes</taxon>
        <taxon>ecological metagenomes</taxon>
    </lineage>
</organism>
<sequence length="373" mass="42120">VKHQKLPDIKDEAWALNPIDRFILAKLEAKGLDPNPSAKPAQLLRRAHLDLIGLPPTLSEQEAYARKPDLTALVNDLIDRPGYGERYARHWLDVVRYADSNGYERDAAKPEVWRYRDYVIRSLNADKPFDQFIVEQLAGDEVEDATTETILATGFNRLGPWDDEPADFAVDRFDQLDDLVNTTAQAFLGLTMGCARCHDHKFDPLLQTDYYSMVAIFNPLKRPQSGRSELTRYAVLPKQAKALEERDKKIKTAKDAVKKIEEQLKKKPDDKTLTKTKAKQNALVVRLEKEHPSAPKGYFLHEASPQAPITHLLKRGNPKTLGSVTPPAIPAVLAREQPTFLSPSAHTSRRRLSLARWIASESNPLTARVIVNR</sequence>
<dbReference type="InterPro" id="IPR011444">
    <property type="entry name" value="DUF1549"/>
</dbReference>
<dbReference type="AlphaFoldDB" id="A0A382H065"/>
<dbReference type="PANTHER" id="PTHR35889:SF3">
    <property type="entry name" value="F-BOX DOMAIN-CONTAINING PROTEIN"/>
    <property type="match status" value="1"/>
</dbReference>
<proteinExistence type="predicted"/>
<evidence type="ECO:0000259" key="1">
    <source>
        <dbReference type="Pfam" id="PF07583"/>
    </source>
</evidence>
<evidence type="ECO:0000313" key="2">
    <source>
        <dbReference type="EMBL" id="SVB80688.1"/>
    </source>
</evidence>
<dbReference type="Pfam" id="PF07583">
    <property type="entry name" value="PSCyt2"/>
    <property type="match status" value="1"/>
</dbReference>
<feature type="non-terminal residue" evidence="2">
    <location>
        <position position="373"/>
    </location>
</feature>
<feature type="domain" description="DUF1549" evidence="1">
    <location>
        <begin position="18"/>
        <end position="220"/>
    </location>
</feature>
<dbReference type="EMBL" id="UINC01058432">
    <property type="protein sequence ID" value="SVB80688.1"/>
    <property type="molecule type" value="Genomic_DNA"/>
</dbReference>
<name>A0A382H065_9ZZZZ</name>